<dbReference type="Gene3D" id="3.30.9.10">
    <property type="entry name" value="D-Amino Acid Oxidase, subunit A, domain 2"/>
    <property type="match status" value="1"/>
</dbReference>
<dbReference type="Pfam" id="PF01494">
    <property type="entry name" value="FAD_binding_3"/>
    <property type="match status" value="1"/>
</dbReference>
<dbReference type="Pfam" id="PF21274">
    <property type="entry name" value="Rng_hyd_C"/>
    <property type="match status" value="1"/>
</dbReference>
<protein>
    <submittedName>
        <fullName evidence="6">FAD-binding monooxygenase</fullName>
    </submittedName>
</protein>
<evidence type="ECO:0000256" key="3">
    <source>
        <dbReference type="ARBA" id="ARBA00022827"/>
    </source>
</evidence>
<dbReference type="InterPro" id="IPR050641">
    <property type="entry name" value="RIFMO-like"/>
</dbReference>
<keyword evidence="3" id="KW-0274">FAD</keyword>
<feature type="compositionally biased region" description="Low complexity" evidence="4">
    <location>
        <begin position="602"/>
        <end position="626"/>
    </location>
</feature>
<evidence type="ECO:0000259" key="5">
    <source>
        <dbReference type="Pfam" id="PF01494"/>
    </source>
</evidence>
<accession>A0A269ZCL9</accession>
<dbReference type="Gene3D" id="3.40.30.120">
    <property type="match status" value="1"/>
</dbReference>
<dbReference type="PANTHER" id="PTHR43004">
    <property type="entry name" value="TRK SYSTEM POTASSIUM UPTAKE PROTEIN"/>
    <property type="match status" value="1"/>
</dbReference>
<feature type="region of interest" description="Disordered" evidence="4">
    <location>
        <begin position="602"/>
        <end position="644"/>
    </location>
</feature>
<dbReference type="InterPro" id="IPR036188">
    <property type="entry name" value="FAD/NAD-bd_sf"/>
</dbReference>
<dbReference type="InterPro" id="IPR002938">
    <property type="entry name" value="FAD-bd"/>
</dbReference>
<evidence type="ECO:0000256" key="1">
    <source>
        <dbReference type="ARBA" id="ARBA00001974"/>
    </source>
</evidence>
<organism evidence="6 7">
    <name type="scientific">Brevibacterium casei</name>
    <dbReference type="NCBI Taxonomy" id="33889"/>
    <lineage>
        <taxon>Bacteria</taxon>
        <taxon>Bacillati</taxon>
        <taxon>Actinomycetota</taxon>
        <taxon>Actinomycetes</taxon>
        <taxon>Micrococcales</taxon>
        <taxon>Brevibacteriaceae</taxon>
        <taxon>Brevibacterium</taxon>
    </lineage>
</organism>
<name>A0A269ZCL9_9MICO</name>
<comment type="cofactor">
    <cofactor evidence="1">
        <name>FAD</name>
        <dbReference type="ChEBI" id="CHEBI:57692"/>
    </cofactor>
</comment>
<evidence type="ECO:0000313" key="7">
    <source>
        <dbReference type="Proteomes" id="UP000216867"/>
    </source>
</evidence>
<dbReference type="AlphaFoldDB" id="A0A269ZCL9"/>
<sequence>MADIEVPVLIIGGGGAGLSASMNLSKLGVDHLLVSSLPYTSKLPKAHVLNQRTMEIFEELGVAPAIEERSTPAENMKSTGWYAGLVGDHEYSGRRLGHLEVWGGGYTDPDYIAASAKRTCNLPQIRLEPLLLDHARRLHRRPDGVRFNHEVTAVELLDEGVLATVLDKDSDSEYTVRARYAIAADRGRTVGPALGVGMTGPTDLMMMVSVHFSADLSEWALDDDVLIRWLVNPEFGGSWSSGVLVAMGPEHWGTKSEEWVVHLDYATHDAEALTDDQVIARLCTVLGVDRSALEIHKVSPWIMEGVVAERFRAGDVFIIGDAAHRHPPTGGLGLNSAIHDGYNLAWKLALVLEGRAGDALLDSYEAERKPVDQDNVNAAVASAMNHFTIDRALNLTPEASAAENWAELEPIWDDSKPNAAEKRHALNRAIGTQTMEFRHHNVEFGYRYDSTAVVSDGSPDYVPIDAVRLYEPSTKPGHPLPHAFVEKSNERFALSSLVDGGHFLVLAGEDGHDWVAAAEQIAADRGLRIRAHTVGLEGSDYVDVRMAWMKNRGISSEGVVIVRPDRYVAYRSIDSVADAADELNRVFDAILASPQSAAQSGSAAQNTSAARSGAAAAPNRAAAASERATDAPERATIESDRAVV</sequence>
<dbReference type="Proteomes" id="UP000216867">
    <property type="component" value="Unassembled WGS sequence"/>
</dbReference>
<feature type="domain" description="FAD-binding" evidence="5">
    <location>
        <begin position="5"/>
        <end position="378"/>
    </location>
</feature>
<keyword evidence="2" id="KW-0285">Flavoprotein</keyword>
<evidence type="ECO:0000313" key="6">
    <source>
        <dbReference type="EMBL" id="PAK95548.1"/>
    </source>
</evidence>
<dbReference type="PRINTS" id="PR00420">
    <property type="entry name" value="RNGMNOXGNASE"/>
</dbReference>
<dbReference type="GO" id="GO:0016709">
    <property type="term" value="F:oxidoreductase activity, acting on paired donors, with incorporation or reduction of molecular oxygen, NAD(P)H as one donor, and incorporation of one atom of oxygen"/>
    <property type="evidence" value="ECO:0007669"/>
    <property type="project" value="UniProtKB-ARBA"/>
</dbReference>
<gene>
    <name evidence="6" type="ORF">B8X04_09775</name>
</gene>
<dbReference type="GO" id="GO:0071949">
    <property type="term" value="F:FAD binding"/>
    <property type="evidence" value="ECO:0007669"/>
    <property type="project" value="InterPro"/>
</dbReference>
<comment type="caution">
    <text evidence="6">The sequence shown here is derived from an EMBL/GenBank/DDBJ whole genome shotgun (WGS) entry which is preliminary data.</text>
</comment>
<feature type="compositionally biased region" description="Basic and acidic residues" evidence="4">
    <location>
        <begin position="627"/>
        <end position="644"/>
    </location>
</feature>
<evidence type="ECO:0000256" key="2">
    <source>
        <dbReference type="ARBA" id="ARBA00022630"/>
    </source>
</evidence>
<reference evidence="6 7" key="1">
    <citation type="submission" date="2017-04" db="EMBL/GenBank/DDBJ databases">
        <title>Kefir bacterial isolates.</title>
        <authorList>
            <person name="Kim Y."/>
            <person name="Blasche S."/>
            <person name="Patil K.R."/>
        </authorList>
    </citation>
    <scope>NUCLEOTIDE SEQUENCE [LARGE SCALE GENOMIC DNA]</scope>
    <source>
        <strain evidence="6 7">OG2</strain>
    </source>
</reference>
<proteinExistence type="predicted"/>
<dbReference type="SUPFAM" id="SSF51905">
    <property type="entry name" value="FAD/NAD(P)-binding domain"/>
    <property type="match status" value="1"/>
</dbReference>
<dbReference type="RefSeq" id="WP_095376149.1">
    <property type="nucleotide sequence ID" value="NZ_JBNHBT010000007.1"/>
</dbReference>
<evidence type="ECO:0000256" key="4">
    <source>
        <dbReference type="SAM" id="MobiDB-lite"/>
    </source>
</evidence>
<dbReference type="PANTHER" id="PTHR43004:SF19">
    <property type="entry name" value="BINDING MONOOXYGENASE, PUTATIVE (JCVI)-RELATED"/>
    <property type="match status" value="1"/>
</dbReference>
<keyword evidence="6" id="KW-0503">Monooxygenase</keyword>
<keyword evidence="6" id="KW-0560">Oxidoreductase</keyword>
<dbReference type="EMBL" id="NCWY01000007">
    <property type="protein sequence ID" value="PAK95548.1"/>
    <property type="molecule type" value="Genomic_DNA"/>
</dbReference>
<dbReference type="Gene3D" id="3.50.50.60">
    <property type="entry name" value="FAD/NAD(P)-binding domain"/>
    <property type="match status" value="1"/>
</dbReference>